<evidence type="ECO:0000256" key="1">
    <source>
        <dbReference type="ARBA" id="ARBA00022950"/>
    </source>
</evidence>
<name>A0A2H4JB65_9CAUD</name>
<feature type="region of interest" description="Disordered" evidence="4">
    <location>
        <begin position="407"/>
        <end position="429"/>
    </location>
</feature>
<evidence type="ECO:0008006" key="6">
    <source>
        <dbReference type="Google" id="ProtNLM"/>
    </source>
</evidence>
<organism evidence="5">
    <name type="scientific">uncultured Caudovirales phage</name>
    <dbReference type="NCBI Taxonomy" id="2100421"/>
    <lineage>
        <taxon>Viruses</taxon>
        <taxon>Duplodnaviria</taxon>
        <taxon>Heunggongvirae</taxon>
        <taxon>Uroviricota</taxon>
        <taxon>Caudoviricetes</taxon>
        <taxon>Peduoviridae</taxon>
        <taxon>Maltschvirus</taxon>
        <taxon>Maltschvirus maltsch</taxon>
    </lineage>
</organism>
<dbReference type="NCBIfam" id="TIGR01537">
    <property type="entry name" value="portal_HK97"/>
    <property type="match status" value="1"/>
</dbReference>
<gene>
    <name evidence="5" type="ORF">2F2_39</name>
</gene>
<keyword evidence="2" id="KW-1160">Virus entry into host cell</keyword>
<proteinExistence type="predicted"/>
<keyword evidence="3" id="KW-0231">Viral genome packaging</keyword>
<evidence type="ECO:0000256" key="4">
    <source>
        <dbReference type="SAM" id="MobiDB-lite"/>
    </source>
</evidence>
<evidence type="ECO:0000256" key="2">
    <source>
        <dbReference type="ARBA" id="ARBA00023009"/>
    </source>
</evidence>
<evidence type="ECO:0000313" key="5">
    <source>
        <dbReference type="EMBL" id="ASN69558.1"/>
    </source>
</evidence>
<keyword evidence="2" id="KW-1171">Viral genome ejection through host cell envelope</keyword>
<accession>A0A2H4JB65</accession>
<reference evidence="5" key="1">
    <citation type="submission" date="2017-06" db="EMBL/GenBank/DDBJ databases">
        <title>Novel phages from South African skin metaviromes.</title>
        <authorList>
            <person name="van Zyl L.J."/>
            <person name="Abrahams Y."/>
            <person name="Stander E.A."/>
            <person name="Kirby B.M."/>
            <person name="Clavaud C."/>
            <person name="Farcet C."/>
            <person name="Breton L."/>
            <person name="Trindade M.I."/>
        </authorList>
    </citation>
    <scope>NUCLEOTIDE SEQUENCE</scope>
</reference>
<keyword evidence="1" id="KW-0118">Viral capsid assembly</keyword>
<dbReference type="InterPro" id="IPR006427">
    <property type="entry name" value="Portal_HK97"/>
</dbReference>
<dbReference type="InterPro" id="IPR006944">
    <property type="entry name" value="Phage/GTA_portal"/>
</dbReference>
<keyword evidence="1" id="KW-1188">Viral release from host cell</keyword>
<dbReference type="EMBL" id="MF417892">
    <property type="protein sequence ID" value="ASN69558.1"/>
    <property type="molecule type" value="Genomic_DNA"/>
</dbReference>
<protein>
    <recommendedName>
        <fullName evidence="6">COG4695 Phage-related protein</fullName>
    </recommendedName>
</protein>
<dbReference type="Pfam" id="PF04860">
    <property type="entry name" value="Phage_portal"/>
    <property type="match status" value="1"/>
</dbReference>
<keyword evidence="2" id="KW-1162">Viral penetration into host cytoplasm</keyword>
<feature type="compositionally biased region" description="Polar residues" evidence="4">
    <location>
        <begin position="416"/>
        <end position="429"/>
    </location>
</feature>
<sequence>MGFFGNLFGKKKSLQGVHSNQGWTSLFVHEPYSGAWQKNDELTREDLAAHHAVFSCVSLISQDIGKMPILLKKKQKGVWIDQDIPERFSVLNKPNHYQTWQQFSEQWTTSLLLRGNTYAFKVRDIFNGRVVGLKVLNPDLVKPLVSDSGDVFYQLNDDRLNQTSYEVVPASEIIHDRINCFYHPLVGLSPITACAVAAGHGLEIQQSQRRHFRNNSRPGGILTAPGPIDPEKAKSIKAQWNENYGGANAGCTAVVGDGLKFEAIAISAADSQLIEQMRMTNEVICAVFHVPQFKLGIGTIPAGQKVSDLNEIYYSDCLQSLIEARENLLDEGLGLKTSNLEAFLDLDTLIRMDSVSQMQRLKEGVGAAIMTPNEARQKLGLEPLEGGDTVYMQQQNYSLEALSKRDQMDDPFGKSAPNTPQNTENSDQKGQYQGIFKAENQYKSGQFVTHKGSLWHCEKDHSGDFNHENFKLAQKKWGEE</sequence>
<evidence type="ECO:0000256" key="3">
    <source>
        <dbReference type="ARBA" id="ARBA00023219"/>
    </source>
</evidence>